<keyword evidence="5" id="KW-0479">Metal-binding</keyword>
<feature type="domain" description="Superoxide dismutase copper/zinc binding" evidence="12">
    <location>
        <begin position="13"/>
        <end position="148"/>
    </location>
</feature>
<evidence type="ECO:0000256" key="7">
    <source>
        <dbReference type="ARBA" id="ARBA00022862"/>
    </source>
</evidence>
<evidence type="ECO:0000259" key="12">
    <source>
        <dbReference type="Pfam" id="PF00080"/>
    </source>
</evidence>
<comment type="similarity">
    <text evidence="3">Belongs to the Cu-Zn superoxide dismutase family.</text>
</comment>
<dbReference type="AlphaFoldDB" id="A0AAN7YTF5"/>
<evidence type="ECO:0000256" key="3">
    <source>
        <dbReference type="ARBA" id="ARBA00010457"/>
    </source>
</evidence>
<accession>A0AAN7YTF5</accession>
<evidence type="ECO:0000256" key="6">
    <source>
        <dbReference type="ARBA" id="ARBA00022833"/>
    </source>
</evidence>
<evidence type="ECO:0000256" key="4">
    <source>
        <dbReference type="ARBA" id="ARBA00012682"/>
    </source>
</evidence>
<gene>
    <name evidence="13" type="ORF">RB653_005985</name>
</gene>
<sequence>MVRAICNVRGPGVIGTLIFSQDNEGSKVFINGSISGLGGGSHGFHIHEFGDTSNGCISAGAHYNPFHVEHGGPKSDIRHVGDLGNIVSCSSNGVANVTINDHVISLFGEYSILGRTLVIHADPDDLGAGNSPLSKTTGNSGARVACGILARI</sequence>
<dbReference type="Proteomes" id="UP001344447">
    <property type="component" value="Unassembled WGS sequence"/>
</dbReference>
<dbReference type="GO" id="GO:0005507">
    <property type="term" value="F:copper ion binding"/>
    <property type="evidence" value="ECO:0007669"/>
    <property type="project" value="InterPro"/>
</dbReference>
<organism evidence="13 14">
    <name type="scientific">Dictyostelium firmibasis</name>
    <dbReference type="NCBI Taxonomy" id="79012"/>
    <lineage>
        <taxon>Eukaryota</taxon>
        <taxon>Amoebozoa</taxon>
        <taxon>Evosea</taxon>
        <taxon>Eumycetozoa</taxon>
        <taxon>Dictyostelia</taxon>
        <taxon>Dictyosteliales</taxon>
        <taxon>Dictyosteliaceae</taxon>
        <taxon>Dictyostelium</taxon>
    </lineage>
</organism>
<comment type="cofactor">
    <cofactor evidence="2">
        <name>Zn(2+)</name>
        <dbReference type="ChEBI" id="CHEBI:29105"/>
    </cofactor>
</comment>
<dbReference type="EMBL" id="JAVFKY010000001">
    <property type="protein sequence ID" value="KAK5584374.1"/>
    <property type="molecule type" value="Genomic_DNA"/>
</dbReference>
<evidence type="ECO:0000256" key="5">
    <source>
        <dbReference type="ARBA" id="ARBA00022723"/>
    </source>
</evidence>
<evidence type="ECO:0000256" key="11">
    <source>
        <dbReference type="ARBA" id="ARBA00049204"/>
    </source>
</evidence>
<evidence type="ECO:0000256" key="10">
    <source>
        <dbReference type="ARBA" id="ARBA00023157"/>
    </source>
</evidence>
<keyword evidence="6" id="KW-0862">Zinc</keyword>
<dbReference type="Gene3D" id="2.60.40.200">
    <property type="entry name" value="Superoxide dismutase, copper/zinc binding domain"/>
    <property type="match status" value="1"/>
</dbReference>
<keyword evidence="7" id="KW-0049">Antioxidant</keyword>
<keyword evidence="8" id="KW-0560">Oxidoreductase</keyword>
<evidence type="ECO:0000256" key="2">
    <source>
        <dbReference type="ARBA" id="ARBA00001947"/>
    </source>
</evidence>
<evidence type="ECO:0000256" key="8">
    <source>
        <dbReference type="ARBA" id="ARBA00023002"/>
    </source>
</evidence>
<name>A0AAN7YTF5_9MYCE</name>
<proteinExistence type="inferred from homology"/>
<dbReference type="CDD" id="cd00305">
    <property type="entry name" value="Cu-Zn_Superoxide_Dismutase"/>
    <property type="match status" value="1"/>
</dbReference>
<dbReference type="InterPro" id="IPR024134">
    <property type="entry name" value="SOD_Cu/Zn_/chaperone"/>
</dbReference>
<dbReference type="EC" id="1.15.1.1" evidence="4"/>
<keyword evidence="14" id="KW-1185">Reference proteome</keyword>
<dbReference type="PRINTS" id="PR00068">
    <property type="entry name" value="CUZNDISMTASE"/>
</dbReference>
<evidence type="ECO:0000256" key="9">
    <source>
        <dbReference type="ARBA" id="ARBA00023008"/>
    </source>
</evidence>
<comment type="catalytic activity">
    <reaction evidence="11">
        <text>2 superoxide + 2 H(+) = H2O2 + O2</text>
        <dbReference type="Rhea" id="RHEA:20696"/>
        <dbReference type="ChEBI" id="CHEBI:15378"/>
        <dbReference type="ChEBI" id="CHEBI:15379"/>
        <dbReference type="ChEBI" id="CHEBI:16240"/>
        <dbReference type="ChEBI" id="CHEBI:18421"/>
        <dbReference type="EC" id="1.15.1.1"/>
    </reaction>
</comment>
<dbReference type="GO" id="GO:0004784">
    <property type="term" value="F:superoxide dismutase activity"/>
    <property type="evidence" value="ECO:0007669"/>
    <property type="project" value="UniProtKB-EC"/>
</dbReference>
<dbReference type="FunFam" id="2.60.40.200:FF:000013">
    <property type="entry name" value="Superoxide dismutase [Cu-Zn]"/>
    <property type="match status" value="1"/>
</dbReference>
<dbReference type="Pfam" id="PF00080">
    <property type="entry name" value="Sod_Cu"/>
    <property type="match status" value="1"/>
</dbReference>
<dbReference type="InterPro" id="IPR018152">
    <property type="entry name" value="SOD_Cu/Zn_BS"/>
</dbReference>
<dbReference type="InterPro" id="IPR036423">
    <property type="entry name" value="SOD-like_Cu/Zn_dom_sf"/>
</dbReference>
<comment type="cofactor">
    <cofactor evidence="1">
        <name>Cu cation</name>
        <dbReference type="ChEBI" id="CHEBI:23378"/>
    </cofactor>
</comment>
<keyword evidence="9" id="KW-0186">Copper</keyword>
<evidence type="ECO:0000313" key="13">
    <source>
        <dbReference type="EMBL" id="KAK5584374.1"/>
    </source>
</evidence>
<dbReference type="PANTHER" id="PTHR10003">
    <property type="entry name" value="SUPEROXIDE DISMUTASE CU-ZN -RELATED"/>
    <property type="match status" value="1"/>
</dbReference>
<dbReference type="SUPFAM" id="SSF49329">
    <property type="entry name" value="Cu,Zn superoxide dismutase-like"/>
    <property type="match status" value="1"/>
</dbReference>
<keyword evidence="10" id="KW-1015">Disulfide bond</keyword>
<evidence type="ECO:0000256" key="1">
    <source>
        <dbReference type="ARBA" id="ARBA00001935"/>
    </source>
</evidence>
<protein>
    <recommendedName>
        <fullName evidence="4">superoxide dismutase</fullName>
        <ecNumber evidence="4">1.15.1.1</ecNumber>
    </recommendedName>
</protein>
<comment type="caution">
    <text evidence="13">The sequence shown here is derived from an EMBL/GenBank/DDBJ whole genome shotgun (WGS) entry which is preliminary data.</text>
</comment>
<dbReference type="PROSITE" id="PS00087">
    <property type="entry name" value="SOD_CU_ZN_1"/>
    <property type="match status" value="1"/>
</dbReference>
<dbReference type="InterPro" id="IPR001424">
    <property type="entry name" value="SOD_Cu_Zn_dom"/>
</dbReference>
<evidence type="ECO:0000313" key="14">
    <source>
        <dbReference type="Proteomes" id="UP001344447"/>
    </source>
</evidence>
<reference evidence="13 14" key="1">
    <citation type="submission" date="2023-11" db="EMBL/GenBank/DDBJ databases">
        <title>Dfirmibasis_genome.</title>
        <authorList>
            <person name="Edelbroek B."/>
            <person name="Kjellin J."/>
            <person name="Jerlstrom-Hultqvist J."/>
            <person name="Soderbom F."/>
        </authorList>
    </citation>
    <scope>NUCLEOTIDE SEQUENCE [LARGE SCALE GENOMIC DNA]</scope>
    <source>
        <strain evidence="13 14">TNS-C-14</strain>
    </source>
</reference>